<sequence>MPALHPLSVLLPLNSQGAHKSRRSLSSFTRTQGDCRRRHEFTGMQEGMAAETSSRTEVWISFRSEGGDGKGAGRCRSDLRYRVSSVGTTMFGSGRETRGADAGYVRLRIVHLCFDRADDATLVSRFLPFIGFEPSSHSLEISDFAFSFKPLHLCSASLPSLKVPRAFVLVVRTPDAGFRSRSRRLPIALSALLNSYFPHFRS</sequence>
<name>A0A0H2RDD0_9AGAM</name>
<dbReference type="AlphaFoldDB" id="A0A0H2RDD0"/>
<gene>
    <name evidence="1" type="ORF">SCHPADRAFT_548759</name>
</gene>
<reference evidence="1 2" key="1">
    <citation type="submission" date="2015-04" db="EMBL/GenBank/DDBJ databases">
        <title>Complete genome sequence of Schizopora paradoxa KUC8140, a cosmopolitan wood degrader in East Asia.</title>
        <authorList>
            <consortium name="DOE Joint Genome Institute"/>
            <person name="Min B."/>
            <person name="Park H."/>
            <person name="Jang Y."/>
            <person name="Kim J.-J."/>
            <person name="Kim K.H."/>
            <person name="Pangilinan J."/>
            <person name="Lipzen A."/>
            <person name="Riley R."/>
            <person name="Grigoriev I.V."/>
            <person name="Spatafora J.W."/>
            <person name="Choi I.-G."/>
        </authorList>
    </citation>
    <scope>NUCLEOTIDE SEQUENCE [LARGE SCALE GENOMIC DNA]</scope>
    <source>
        <strain evidence="1 2">KUC8140</strain>
    </source>
</reference>
<keyword evidence="2" id="KW-1185">Reference proteome</keyword>
<dbReference type="Proteomes" id="UP000053477">
    <property type="component" value="Unassembled WGS sequence"/>
</dbReference>
<accession>A0A0H2RDD0</accession>
<evidence type="ECO:0000313" key="1">
    <source>
        <dbReference type="EMBL" id="KLO09809.1"/>
    </source>
</evidence>
<dbReference type="EMBL" id="KQ086044">
    <property type="protein sequence ID" value="KLO09809.1"/>
    <property type="molecule type" value="Genomic_DNA"/>
</dbReference>
<organism evidence="1 2">
    <name type="scientific">Schizopora paradoxa</name>
    <dbReference type="NCBI Taxonomy" id="27342"/>
    <lineage>
        <taxon>Eukaryota</taxon>
        <taxon>Fungi</taxon>
        <taxon>Dikarya</taxon>
        <taxon>Basidiomycota</taxon>
        <taxon>Agaricomycotina</taxon>
        <taxon>Agaricomycetes</taxon>
        <taxon>Hymenochaetales</taxon>
        <taxon>Schizoporaceae</taxon>
        <taxon>Schizopora</taxon>
    </lineage>
</organism>
<protein>
    <submittedName>
        <fullName evidence="1">Uncharacterized protein</fullName>
    </submittedName>
</protein>
<proteinExistence type="predicted"/>
<dbReference type="InParanoid" id="A0A0H2RDD0"/>
<evidence type="ECO:0000313" key="2">
    <source>
        <dbReference type="Proteomes" id="UP000053477"/>
    </source>
</evidence>